<dbReference type="Proteomes" id="UP000039021">
    <property type="component" value="Unassembled WGS sequence"/>
</dbReference>
<proteinExistence type="predicted"/>
<comment type="caution">
    <text evidence="1">The sequence shown here is derived from an EMBL/GenBank/DDBJ whole genome shotgun (WGS) entry which is preliminary data.</text>
</comment>
<dbReference type="AlphaFoldDB" id="A0A916PAE5"/>
<sequence length="31" mass="3298">MPSPLDSHLVAALSPALRVSSWTLSATMNDE</sequence>
<dbReference type="EMBL" id="CSBK01000113">
    <property type="protein sequence ID" value="COW95986.1"/>
    <property type="molecule type" value="Genomic_DNA"/>
</dbReference>
<name>A0A916PAE5_MYCTX</name>
<organism evidence="1 2">
    <name type="scientific">Mycobacterium tuberculosis</name>
    <dbReference type="NCBI Taxonomy" id="1773"/>
    <lineage>
        <taxon>Bacteria</taxon>
        <taxon>Bacillati</taxon>
        <taxon>Actinomycetota</taxon>
        <taxon>Actinomycetes</taxon>
        <taxon>Mycobacteriales</taxon>
        <taxon>Mycobacteriaceae</taxon>
        <taxon>Mycobacterium</taxon>
        <taxon>Mycobacterium tuberculosis complex</taxon>
    </lineage>
</organism>
<protein>
    <submittedName>
        <fullName evidence="1">Uncharacterized protein</fullName>
    </submittedName>
</protein>
<evidence type="ECO:0000313" key="2">
    <source>
        <dbReference type="Proteomes" id="UP000039021"/>
    </source>
</evidence>
<gene>
    <name evidence="1" type="ORF">ERS007739_00405</name>
</gene>
<reference evidence="2" key="1">
    <citation type="submission" date="2015-03" db="EMBL/GenBank/DDBJ databases">
        <authorList>
            <consortium name="Pathogen Informatics"/>
        </authorList>
    </citation>
    <scope>NUCLEOTIDE SEQUENCE [LARGE SCALE GENOMIC DNA]</scope>
    <source>
        <strain evidence="2">N09902308</strain>
    </source>
</reference>
<evidence type="ECO:0000313" key="1">
    <source>
        <dbReference type="EMBL" id="COW95986.1"/>
    </source>
</evidence>
<accession>A0A916PAE5</accession>